<dbReference type="AlphaFoldDB" id="A0A5C0SB24"/>
<dbReference type="NCBIfam" id="TIGR02432">
    <property type="entry name" value="lysidine_TilS_N"/>
    <property type="match status" value="1"/>
</dbReference>
<protein>
    <recommendedName>
        <fullName evidence="8">tRNA(Ile)-lysidine synthase</fullName>
        <ecNumber evidence="8">6.3.4.19</ecNumber>
    </recommendedName>
    <alternativeName>
        <fullName evidence="8">tRNA(Ile)-2-lysyl-cytidine synthase</fullName>
    </alternativeName>
    <alternativeName>
        <fullName evidence="8">tRNA(Ile)-lysidine synthetase</fullName>
    </alternativeName>
</protein>
<dbReference type="HAMAP" id="MF_01161">
    <property type="entry name" value="tRNA_Ile_lys_synt"/>
    <property type="match status" value="1"/>
</dbReference>
<dbReference type="SMART" id="SM00977">
    <property type="entry name" value="TilS_C"/>
    <property type="match status" value="1"/>
</dbReference>
<organism evidence="10 11">
    <name type="scientific">Crassaminicella thermophila</name>
    <dbReference type="NCBI Taxonomy" id="2599308"/>
    <lineage>
        <taxon>Bacteria</taxon>
        <taxon>Bacillati</taxon>
        <taxon>Bacillota</taxon>
        <taxon>Clostridia</taxon>
        <taxon>Eubacteriales</taxon>
        <taxon>Clostridiaceae</taxon>
        <taxon>Crassaminicella</taxon>
    </lineage>
</organism>
<dbReference type="Proteomes" id="UP000324646">
    <property type="component" value="Chromosome"/>
</dbReference>
<evidence type="ECO:0000256" key="4">
    <source>
        <dbReference type="ARBA" id="ARBA00022694"/>
    </source>
</evidence>
<evidence type="ECO:0000256" key="5">
    <source>
        <dbReference type="ARBA" id="ARBA00022741"/>
    </source>
</evidence>
<dbReference type="Gene3D" id="3.40.50.620">
    <property type="entry name" value="HUPs"/>
    <property type="match status" value="1"/>
</dbReference>
<keyword evidence="4 8" id="KW-0819">tRNA processing</keyword>
<dbReference type="SUPFAM" id="SSF56037">
    <property type="entry name" value="PheT/TilS domain"/>
    <property type="match status" value="1"/>
</dbReference>
<feature type="binding site" evidence="8">
    <location>
        <begin position="26"/>
        <end position="31"/>
    </location>
    <ligand>
        <name>ATP</name>
        <dbReference type="ChEBI" id="CHEBI:30616"/>
    </ligand>
</feature>
<comment type="domain">
    <text evidence="8">The N-terminal region contains the highly conserved SGGXDS motif, predicted to be a P-loop motif involved in ATP binding.</text>
</comment>
<evidence type="ECO:0000313" key="10">
    <source>
        <dbReference type="EMBL" id="QEK11092.1"/>
    </source>
</evidence>
<dbReference type="PANTHER" id="PTHR43033:SF1">
    <property type="entry name" value="TRNA(ILE)-LYSIDINE SYNTHASE-RELATED"/>
    <property type="match status" value="1"/>
</dbReference>
<reference evidence="10 11" key="1">
    <citation type="submission" date="2019-07" db="EMBL/GenBank/DDBJ databases">
        <title>Complete genome of Crassaminicella thermophila SY095.</title>
        <authorList>
            <person name="Li X."/>
        </authorList>
    </citation>
    <scope>NUCLEOTIDE SEQUENCE [LARGE SCALE GENOMIC DNA]</scope>
    <source>
        <strain evidence="10 11">SY095</strain>
    </source>
</reference>
<evidence type="ECO:0000256" key="7">
    <source>
        <dbReference type="ARBA" id="ARBA00048539"/>
    </source>
</evidence>
<evidence type="ECO:0000313" key="11">
    <source>
        <dbReference type="Proteomes" id="UP000324646"/>
    </source>
</evidence>
<evidence type="ECO:0000256" key="6">
    <source>
        <dbReference type="ARBA" id="ARBA00022840"/>
    </source>
</evidence>
<comment type="subcellular location">
    <subcellularLocation>
        <location evidence="1 8">Cytoplasm</location>
    </subcellularLocation>
</comment>
<dbReference type="OrthoDB" id="9807403at2"/>
<gene>
    <name evidence="8 10" type="primary">tilS</name>
    <name evidence="10" type="ORF">FQB35_01200</name>
</gene>
<keyword evidence="5 8" id="KW-0547">Nucleotide-binding</keyword>
<dbReference type="SUPFAM" id="SSF52402">
    <property type="entry name" value="Adenine nucleotide alpha hydrolases-like"/>
    <property type="match status" value="1"/>
</dbReference>
<evidence type="ECO:0000256" key="1">
    <source>
        <dbReference type="ARBA" id="ARBA00004496"/>
    </source>
</evidence>
<dbReference type="PANTHER" id="PTHR43033">
    <property type="entry name" value="TRNA(ILE)-LYSIDINE SYNTHASE-RELATED"/>
    <property type="match status" value="1"/>
</dbReference>
<dbReference type="Gene3D" id="1.20.59.20">
    <property type="match status" value="1"/>
</dbReference>
<comment type="similarity">
    <text evidence="8">Belongs to the tRNA(Ile)-lysidine synthase family.</text>
</comment>
<dbReference type="GO" id="GO:0032267">
    <property type="term" value="F:tRNA(Ile)-lysidine synthase activity"/>
    <property type="evidence" value="ECO:0007669"/>
    <property type="project" value="UniProtKB-EC"/>
</dbReference>
<dbReference type="SUPFAM" id="SSF82829">
    <property type="entry name" value="MesJ substrate recognition domain-like"/>
    <property type="match status" value="1"/>
</dbReference>
<feature type="domain" description="Lysidine-tRNA(Ile) synthetase C-terminal" evidence="9">
    <location>
        <begin position="385"/>
        <end position="457"/>
    </location>
</feature>
<comment type="function">
    <text evidence="8">Ligates lysine onto the cytidine present at position 34 of the AUA codon-specific tRNA(Ile) that contains the anticodon CAU, in an ATP-dependent manner. Cytidine is converted to lysidine, thus changing the amino acid specificity of the tRNA from methionine to isoleucine.</text>
</comment>
<dbReference type="EC" id="6.3.4.19" evidence="8"/>
<evidence type="ECO:0000259" key="9">
    <source>
        <dbReference type="SMART" id="SM00977"/>
    </source>
</evidence>
<dbReference type="RefSeq" id="WP_148808167.1">
    <property type="nucleotide sequence ID" value="NZ_CP042243.1"/>
</dbReference>
<keyword evidence="2 8" id="KW-0963">Cytoplasm</keyword>
<dbReference type="GO" id="GO:0005524">
    <property type="term" value="F:ATP binding"/>
    <property type="evidence" value="ECO:0007669"/>
    <property type="project" value="UniProtKB-UniRule"/>
</dbReference>
<dbReference type="GO" id="GO:0005737">
    <property type="term" value="C:cytoplasm"/>
    <property type="evidence" value="ECO:0007669"/>
    <property type="project" value="UniProtKB-SubCell"/>
</dbReference>
<dbReference type="Pfam" id="PF01171">
    <property type="entry name" value="ATP_bind_3"/>
    <property type="match status" value="1"/>
</dbReference>
<evidence type="ECO:0000256" key="2">
    <source>
        <dbReference type="ARBA" id="ARBA00022490"/>
    </source>
</evidence>
<dbReference type="Pfam" id="PF11734">
    <property type="entry name" value="TilS_C"/>
    <property type="match status" value="1"/>
</dbReference>
<dbReference type="InterPro" id="IPR012796">
    <property type="entry name" value="Lysidine-tRNA-synth_C"/>
</dbReference>
<dbReference type="InterPro" id="IPR012795">
    <property type="entry name" value="tRNA_Ile_lys_synt_N"/>
</dbReference>
<dbReference type="InterPro" id="IPR014729">
    <property type="entry name" value="Rossmann-like_a/b/a_fold"/>
</dbReference>
<dbReference type="NCBIfam" id="TIGR02433">
    <property type="entry name" value="lysidine_TilS_C"/>
    <property type="match status" value="1"/>
</dbReference>
<dbReference type="GO" id="GO:0006400">
    <property type="term" value="P:tRNA modification"/>
    <property type="evidence" value="ECO:0007669"/>
    <property type="project" value="UniProtKB-UniRule"/>
</dbReference>
<dbReference type="InterPro" id="IPR011063">
    <property type="entry name" value="TilS/TtcA_N"/>
</dbReference>
<keyword evidence="6 8" id="KW-0067">ATP-binding</keyword>
<dbReference type="KEGG" id="crs:FQB35_01200"/>
<sequence>MLEKFLETVKKHNMIKKGEGIVVGVSGGPDSISLLHLLWRIKEEYNLSLYAVHLNHQFRGKEADEDADYVEKFCENLGIKSFIFSENVAEYSKKKGVTFEEAGREIRYRLFESVMKKMKAHKIAVAQNMDDQAETVLMRLIRGTGIEGLSAIDYVRDNKIIRPLLDIKRYEIEDYCEKNNLMPRIDKTNLEALYTRNRIRLELIPYIEKHFNVNIKQTLSRTANIIREDKEFINISVQKVYKKIVKKTESEIKIYKEEFEKSHIAIKKRILREAIRELSGDLKNIQNKHIQNLIDLIKDGQVGGEAYLPKGLCAILDYDVIIIRKGKREIEKYDFEYNINIGETLNIKELDACFISNIINVKDLQKINKESYKTYFDLDKLKKGMILRTRREGDRFTPFGMKGSKKLKDFFIDAKIPREERDKIPLVCDGEEIMWIIGHRISEKYKVDQNTKNVLVLTYKKNQ</sequence>
<accession>A0A5C0SB24</accession>
<dbReference type="Gene3D" id="3.50.40.10">
    <property type="entry name" value="Phenylalanyl-trna Synthetase, Chain B, domain 3"/>
    <property type="match status" value="1"/>
</dbReference>
<dbReference type="EMBL" id="CP042243">
    <property type="protein sequence ID" value="QEK11092.1"/>
    <property type="molecule type" value="Genomic_DNA"/>
</dbReference>
<keyword evidence="11" id="KW-1185">Reference proteome</keyword>
<comment type="catalytic activity">
    <reaction evidence="7 8">
        <text>cytidine(34) in tRNA(Ile2) + L-lysine + ATP = lysidine(34) in tRNA(Ile2) + AMP + diphosphate + H(+)</text>
        <dbReference type="Rhea" id="RHEA:43744"/>
        <dbReference type="Rhea" id="RHEA-COMP:10625"/>
        <dbReference type="Rhea" id="RHEA-COMP:10670"/>
        <dbReference type="ChEBI" id="CHEBI:15378"/>
        <dbReference type="ChEBI" id="CHEBI:30616"/>
        <dbReference type="ChEBI" id="CHEBI:32551"/>
        <dbReference type="ChEBI" id="CHEBI:33019"/>
        <dbReference type="ChEBI" id="CHEBI:82748"/>
        <dbReference type="ChEBI" id="CHEBI:83665"/>
        <dbReference type="ChEBI" id="CHEBI:456215"/>
        <dbReference type="EC" id="6.3.4.19"/>
    </reaction>
</comment>
<evidence type="ECO:0000256" key="3">
    <source>
        <dbReference type="ARBA" id="ARBA00022598"/>
    </source>
</evidence>
<proteinExistence type="inferred from homology"/>
<dbReference type="CDD" id="cd01992">
    <property type="entry name" value="TilS_N"/>
    <property type="match status" value="1"/>
</dbReference>
<name>A0A5C0SB24_CRATE</name>
<evidence type="ECO:0000256" key="8">
    <source>
        <dbReference type="HAMAP-Rule" id="MF_01161"/>
    </source>
</evidence>
<keyword evidence="3 8" id="KW-0436">Ligase</keyword>
<dbReference type="InterPro" id="IPR012094">
    <property type="entry name" value="tRNA_Ile_lys_synt"/>
</dbReference>
<dbReference type="InterPro" id="IPR020825">
    <property type="entry name" value="Phe-tRNA_synthase-like_B3/B4"/>
</dbReference>